<sequence length="183" mass="19248">MSSNDVADYFKNELRILDFICQAFEGDTKDQVKALDTLLSVSSPSYSSGLASDYPNTPESAASSAHVAAPRELFFASSESDDSSITTHKSSKKFIVPEKWRPLIMQCIQKPSSNPTSRKSLGVSSQTPTKPSSTASNKPIAKGPVVKRAPVGNGTSASGAANTINPAPSPNLSPSQQSQSTAV</sequence>
<reference evidence="2" key="1">
    <citation type="submission" date="2017-05" db="UniProtKB">
        <authorList>
            <consortium name="EnsemblMetazoa"/>
        </authorList>
    </citation>
    <scope>IDENTIFICATION</scope>
</reference>
<dbReference type="EnsemblMetazoa" id="Aqu2.1.41741_001">
    <property type="protein sequence ID" value="Aqu2.1.41741_001"/>
    <property type="gene ID" value="Aqu2.1.41741"/>
</dbReference>
<evidence type="ECO:0000256" key="1">
    <source>
        <dbReference type="SAM" id="MobiDB-lite"/>
    </source>
</evidence>
<dbReference type="InParanoid" id="A0A1X7VMW9"/>
<feature type="region of interest" description="Disordered" evidence="1">
    <location>
        <begin position="110"/>
        <end position="183"/>
    </location>
</feature>
<organism evidence="2">
    <name type="scientific">Amphimedon queenslandica</name>
    <name type="common">Sponge</name>
    <dbReference type="NCBI Taxonomy" id="400682"/>
    <lineage>
        <taxon>Eukaryota</taxon>
        <taxon>Metazoa</taxon>
        <taxon>Porifera</taxon>
        <taxon>Demospongiae</taxon>
        <taxon>Heteroscleromorpha</taxon>
        <taxon>Haplosclerida</taxon>
        <taxon>Niphatidae</taxon>
        <taxon>Amphimedon</taxon>
    </lineage>
</organism>
<dbReference type="AlphaFoldDB" id="A0A1X7VMW9"/>
<feature type="compositionally biased region" description="Polar residues" evidence="1">
    <location>
        <begin position="54"/>
        <end position="63"/>
    </location>
</feature>
<feature type="compositionally biased region" description="Polar residues" evidence="1">
    <location>
        <begin position="110"/>
        <end position="137"/>
    </location>
</feature>
<name>A0A1X7VMW9_AMPQE</name>
<proteinExistence type="predicted"/>
<protein>
    <submittedName>
        <fullName evidence="2">Uncharacterized protein</fullName>
    </submittedName>
</protein>
<evidence type="ECO:0000313" key="2">
    <source>
        <dbReference type="EnsemblMetazoa" id="Aqu2.1.41741_001"/>
    </source>
</evidence>
<feature type="compositionally biased region" description="Low complexity" evidence="1">
    <location>
        <begin position="170"/>
        <end position="183"/>
    </location>
</feature>
<feature type="compositionally biased region" description="Polar residues" evidence="1">
    <location>
        <begin position="153"/>
        <end position="166"/>
    </location>
</feature>
<accession>A0A1X7VMW9</accession>
<feature type="region of interest" description="Disordered" evidence="1">
    <location>
        <begin position="44"/>
        <end position="65"/>
    </location>
</feature>